<keyword evidence="1" id="KW-0472">Membrane</keyword>
<reference evidence="3" key="1">
    <citation type="submission" date="2016-04" db="EMBL/GenBank/DDBJ databases">
        <authorList>
            <person name="Quiroz-Castaneda R.E."/>
            <person name="Martinez-Ocampo F."/>
        </authorList>
    </citation>
    <scope>NUCLEOTIDE SEQUENCE [LARGE SCALE GENOMIC DNA]</scope>
    <source>
        <strain evidence="3">INIFAP01</strain>
    </source>
</reference>
<keyword evidence="1" id="KW-1133">Transmembrane helix</keyword>
<evidence type="ECO:0000313" key="3">
    <source>
        <dbReference type="Proteomes" id="UP000077623"/>
    </source>
</evidence>
<organism evidence="2 3">
    <name type="scientific">Candidatus Mycoplasma haematobovis</name>
    <dbReference type="NCBI Taxonomy" id="432608"/>
    <lineage>
        <taxon>Bacteria</taxon>
        <taxon>Bacillati</taxon>
        <taxon>Mycoplasmatota</taxon>
        <taxon>Mollicutes</taxon>
        <taxon>Mycoplasmataceae</taxon>
        <taxon>Mycoplasma</taxon>
    </lineage>
</organism>
<proteinExistence type="predicted"/>
<evidence type="ECO:0000256" key="1">
    <source>
        <dbReference type="SAM" id="Phobius"/>
    </source>
</evidence>
<protein>
    <submittedName>
        <fullName evidence="2">Uncharacterized protein</fullName>
    </submittedName>
</protein>
<keyword evidence="1" id="KW-0812">Transmembrane</keyword>
<sequence>MLAVWAIEFFLGITLIIPLIAKYFFYKGYKELSEVVVTRNHEILQNNGRKSKGGSLIMAIILIILAFLFFIILLAGVGAGYYLR</sequence>
<dbReference type="Proteomes" id="UP000077623">
    <property type="component" value="Unassembled WGS sequence"/>
</dbReference>
<dbReference type="EMBL" id="LWUJ01000013">
    <property type="protein sequence ID" value="OAL09879.1"/>
    <property type="molecule type" value="Genomic_DNA"/>
</dbReference>
<evidence type="ECO:0000313" key="2">
    <source>
        <dbReference type="EMBL" id="OAL09879.1"/>
    </source>
</evidence>
<feature type="transmembrane region" description="Helical" evidence="1">
    <location>
        <begin position="56"/>
        <end position="83"/>
    </location>
</feature>
<comment type="caution">
    <text evidence="2">The sequence shown here is derived from an EMBL/GenBank/DDBJ whole genome shotgun (WGS) entry which is preliminary data.</text>
</comment>
<accession>A0A1A9QDV6</accession>
<name>A0A1A9QDV6_9MOLU</name>
<keyword evidence="3" id="KW-1185">Reference proteome</keyword>
<gene>
    <name evidence="2" type="ORF">A6V39_04890</name>
</gene>
<dbReference type="AlphaFoldDB" id="A0A1A9QDV6"/>
<feature type="transmembrane region" description="Helical" evidence="1">
    <location>
        <begin position="6"/>
        <end position="25"/>
    </location>
</feature>